<evidence type="ECO:0000313" key="3">
    <source>
        <dbReference type="Proteomes" id="UP000655225"/>
    </source>
</evidence>
<feature type="region of interest" description="Disordered" evidence="1">
    <location>
        <begin position="154"/>
        <end position="174"/>
    </location>
</feature>
<dbReference type="Proteomes" id="UP000655225">
    <property type="component" value="Unassembled WGS sequence"/>
</dbReference>
<reference evidence="2 3" key="1">
    <citation type="submission" date="2020-04" db="EMBL/GenBank/DDBJ databases">
        <title>Plant Genome Project.</title>
        <authorList>
            <person name="Zhang R.-G."/>
        </authorList>
    </citation>
    <scope>NUCLEOTIDE SEQUENCE [LARGE SCALE GENOMIC DNA]</scope>
    <source>
        <strain evidence="2">YNK0</strain>
        <tissue evidence="2">Leaf</tissue>
    </source>
</reference>
<gene>
    <name evidence="2" type="ORF">HHK36_006260</name>
</gene>
<comment type="caution">
    <text evidence="2">The sequence shown here is derived from an EMBL/GenBank/DDBJ whole genome shotgun (WGS) entry which is preliminary data.</text>
</comment>
<sequence>MQENWRRRMNMEVKLMELGGYVQEKFSIDLKDQQLGAPSRFVQKSSEDILIENSTFRNKGFQGSYYMLNRTKVHISDDYSLSKGLSHRFGTGSTLHGSDELKKSEELKRKARAERFSQPSSSSPSQPNGTVQDKEGNTTLQFDEQIFDRPRASISASLYPRTKRPNEAEPPRKSCGMMRRTTIKATKREHGEYLADPQRERWLCDFALPIRIAIRDEWLQSRALSGLKESLLDYVYGRPRTIAVVDKPQWSGPEGQNLEILTFPPFEPVQINGDKGYS</sequence>
<protein>
    <submittedName>
        <fullName evidence="2">Uncharacterized protein</fullName>
    </submittedName>
</protein>
<keyword evidence="3" id="KW-1185">Reference proteome</keyword>
<evidence type="ECO:0000313" key="2">
    <source>
        <dbReference type="EMBL" id="KAF8407135.1"/>
    </source>
</evidence>
<dbReference type="AlphaFoldDB" id="A0A834ZGV4"/>
<accession>A0A834ZGV4</accession>
<feature type="region of interest" description="Disordered" evidence="1">
    <location>
        <begin position="109"/>
        <end position="136"/>
    </location>
</feature>
<proteinExistence type="predicted"/>
<organism evidence="2 3">
    <name type="scientific">Tetracentron sinense</name>
    <name type="common">Spur-leaf</name>
    <dbReference type="NCBI Taxonomy" id="13715"/>
    <lineage>
        <taxon>Eukaryota</taxon>
        <taxon>Viridiplantae</taxon>
        <taxon>Streptophyta</taxon>
        <taxon>Embryophyta</taxon>
        <taxon>Tracheophyta</taxon>
        <taxon>Spermatophyta</taxon>
        <taxon>Magnoliopsida</taxon>
        <taxon>Trochodendrales</taxon>
        <taxon>Trochodendraceae</taxon>
        <taxon>Tetracentron</taxon>
    </lineage>
</organism>
<dbReference type="OrthoDB" id="5837849at2759"/>
<evidence type="ECO:0000256" key="1">
    <source>
        <dbReference type="SAM" id="MobiDB-lite"/>
    </source>
</evidence>
<name>A0A834ZGV4_TETSI</name>
<dbReference type="EMBL" id="JABCRI010000004">
    <property type="protein sequence ID" value="KAF8407135.1"/>
    <property type="molecule type" value="Genomic_DNA"/>
</dbReference>
<feature type="compositionally biased region" description="Low complexity" evidence="1">
    <location>
        <begin position="117"/>
        <end position="127"/>
    </location>
</feature>